<evidence type="ECO:0000256" key="4">
    <source>
        <dbReference type="ARBA" id="ARBA00021889"/>
    </source>
</evidence>
<dbReference type="Gene3D" id="3.30.200.20">
    <property type="entry name" value="Phosphorylase Kinase, domain 1"/>
    <property type="match status" value="1"/>
</dbReference>
<evidence type="ECO:0000256" key="9">
    <source>
        <dbReference type="PROSITE-ProRule" id="PRU10141"/>
    </source>
</evidence>
<comment type="function">
    <text evidence="1">Part of the ABC transporter complex PstSACB involved in phosphate import.</text>
</comment>
<dbReference type="InterPro" id="IPR024370">
    <property type="entry name" value="PBP_domain"/>
</dbReference>
<dbReference type="KEGG" id="ftj:FTUN_3590"/>
<dbReference type="PROSITE" id="PS50011">
    <property type="entry name" value="PROTEIN_KINASE_DOM"/>
    <property type="match status" value="1"/>
</dbReference>
<dbReference type="GO" id="GO:0004672">
    <property type="term" value="F:protein kinase activity"/>
    <property type="evidence" value="ECO:0007669"/>
    <property type="project" value="InterPro"/>
</dbReference>
<organism evidence="12 13">
    <name type="scientific">Frigoriglobus tundricola</name>
    <dbReference type="NCBI Taxonomy" id="2774151"/>
    <lineage>
        <taxon>Bacteria</taxon>
        <taxon>Pseudomonadati</taxon>
        <taxon>Planctomycetota</taxon>
        <taxon>Planctomycetia</taxon>
        <taxon>Gemmatales</taxon>
        <taxon>Gemmataceae</taxon>
        <taxon>Frigoriglobus</taxon>
    </lineage>
</organism>
<feature type="compositionally biased region" description="Low complexity" evidence="10">
    <location>
        <begin position="383"/>
        <end position="406"/>
    </location>
</feature>
<accession>A0A6M5YRP9</accession>
<keyword evidence="6" id="KW-0592">Phosphate transport</keyword>
<dbReference type="GO" id="GO:0042301">
    <property type="term" value="F:phosphate ion binding"/>
    <property type="evidence" value="ECO:0007669"/>
    <property type="project" value="InterPro"/>
</dbReference>
<dbReference type="PROSITE" id="PS00107">
    <property type="entry name" value="PROTEIN_KINASE_ATP"/>
    <property type="match status" value="1"/>
</dbReference>
<dbReference type="InterPro" id="IPR050962">
    <property type="entry name" value="Phosphate-bind_PstS"/>
</dbReference>
<dbReference type="PANTHER" id="PTHR42996">
    <property type="entry name" value="PHOSPHATE-BINDING PROTEIN PSTS"/>
    <property type="match status" value="1"/>
</dbReference>
<dbReference type="SUPFAM" id="SSF56112">
    <property type="entry name" value="Protein kinase-like (PK-like)"/>
    <property type="match status" value="1"/>
</dbReference>
<gene>
    <name evidence="12" type="ORF">FTUN_3590</name>
</gene>
<dbReference type="GO" id="GO:0035435">
    <property type="term" value="P:phosphate ion transmembrane transport"/>
    <property type="evidence" value="ECO:0007669"/>
    <property type="project" value="InterPro"/>
</dbReference>
<evidence type="ECO:0000256" key="6">
    <source>
        <dbReference type="ARBA" id="ARBA00022592"/>
    </source>
</evidence>
<comment type="similarity">
    <text evidence="2">Belongs to the PstS family.</text>
</comment>
<evidence type="ECO:0000256" key="8">
    <source>
        <dbReference type="ARBA" id="ARBA00022840"/>
    </source>
</evidence>
<feature type="region of interest" description="Disordered" evidence="10">
    <location>
        <begin position="359"/>
        <end position="416"/>
    </location>
</feature>
<feature type="domain" description="Protein kinase" evidence="11">
    <location>
        <begin position="70"/>
        <end position="336"/>
    </location>
</feature>
<dbReference type="InterPro" id="IPR017441">
    <property type="entry name" value="Protein_kinase_ATP_BS"/>
</dbReference>
<dbReference type="SMART" id="SM00220">
    <property type="entry name" value="S_TKc"/>
    <property type="match status" value="1"/>
</dbReference>
<dbReference type="RefSeq" id="WP_171471693.1">
    <property type="nucleotide sequence ID" value="NZ_CP053452.2"/>
</dbReference>
<dbReference type="EMBL" id="CP053452">
    <property type="protein sequence ID" value="QJW96036.1"/>
    <property type="molecule type" value="Genomic_DNA"/>
</dbReference>
<dbReference type="Proteomes" id="UP000503447">
    <property type="component" value="Chromosome"/>
</dbReference>
<evidence type="ECO:0000259" key="11">
    <source>
        <dbReference type="PROSITE" id="PS50011"/>
    </source>
</evidence>
<name>A0A6M5YRP9_9BACT</name>
<evidence type="ECO:0000256" key="10">
    <source>
        <dbReference type="SAM" id="MobiDB-lite"/>
    </source>
</evidence>
<dbReference type="Pfam" id="PF00069">
    <property type="entry name" value="Pkinase"/>
    <property type="match status" value="1"/>
</dbReference>
<dbReference type="Gene3D" id="3.40.190.10">
    <property type="entry name" value="Periplasmic binding protein-like II"/>
    <property type="match status" value="2"/>
</dbReference>
<evidence type="ECO:0000256" key="7">
    <source>
        <dbReference type="ARBA" id="ARBA00022741"/>
    </source>
</evidence>
<evidence type="ECO:0000256" key="3">
    <source>
        <dbReference type="ARBA" id="ARBA00011529"/>
    </source>
</evidence>
<dbReference type="CDD" id="cd14014">
    <property type="entry name" value="STKc_PknB_like"/>
    <property type="match status" value="1"/>
</dbReference>
<sequence>MPPTQTRDTFLTLVERSGLLGPERIGAYREGPENPVELARALVRDRLLTPYQAQQLLRGKYRGYFLTEKYKVLDELGRGGMGRVLLCEHLLLQKLVALKLLNSSWTNVPGTAERFLREARASAAVDHPNIVRVYDVDRAAGVPFMVMEFVDGKNLHQLVAEHGPLAPARAAEYVRQAAVGLEAARSVGLVHRDIKPANLLLDRAGVIRLADLGLARFLGDAIRRNENLTQQFDPNSVLGTLDFIAPEQADNSSAVDIRADIYSLGHTLYYLLTGKMPFGNGSTAQKLMWHQLRHPEPPSVLRPEVSAELEAVFRRMTEKDPGDRYQTPAEVVAAFRALSSVPAPPPSPEEMPRVRADSFLLGLSPPPSQAVLSGSVPAPPTPTTTDTAVGPSLPAKAASPSSSHPAGGDGQPASGSDVLRSVRAEVPNPPAEPAPSGPARGSRRVLLAFVVLLGALGTGGAVWFLSPPKEVVKDKPLPPPPPDSGPGPVVPVPSGVVLTGEGSSFVDPMMQHWAGLYQPAAGVTVKYTKSGSSAGVRALLDKRVMFSGTDAHLTNAQLLEAEAIGGPVVHVPLVMGAVVVTYNLPGEKKTLRFNSAVLADIYLGKITKWNDDALRACNPGVAFPNLPITVAHRKDGSGTTFIWTDYLSKVSGEWKAGPGVGNVIQWPVEGVGADKNDGMANEVRRTVGAIGYVEHGFALTKNLPFANIENEAGEYVAPTLASVTAAAAAELQTCPADLRFRFTNARGRESYPISGITWAVLYKKQPAGTGKPLVEFLRWAVHDGQKYATDLQYAPLPPALVKRIDAVLDTVTVGP</sequence>
<dbReference type="SUPFAM" id="SSF53850">
    <property type="entry name" value="Periplasmic binding protein-like II"/>
    <property type="match status" value="1"/>
</dbReference>
<keyword evidence="8 9" id="KW-0067">ATP-binding</keyword>
<dbReference type="Gene3D" id="1.10.510.10">
    <property type="entry name" value="Transferase(Phosphotransferase) domain 1"/>
    <property type="match status" value="1"/>
</dbReference>
<dbReference type="CDD" id="cd13565">
    <property type="entry name" value="PBP2_PstS"/>
    <property type="match status" value="1"/>
</dbReference>
<evidence type="ECO:0000313" key="13">
    <source>
        <dbReference type="Proteomes" id="UP000503447"/>
    </source>
</evidence>
<dbReference type="InterPro" id="IPR008271">
    <property type="entry name" value="Ser/Thr_kinase_AS"/>
</dbReference>
<evidence type="ECO:0000256" key="1">
    <source>
        <dbReference type="ARBA" id="ARBA00002841"/>
    </source>
</evidence>
<dbReference type="NCBIfam" id="TIGR00975">
    <property type="entry name" value="3a0107s03"/>
    <property type="match status" value="1"/>
</dbReference>
<comment type="subunit">
    <text evidence="3">The complex is composed of two ATP-binding proteins (PstB), two transmembrane proteins (PstC and PstA) and a solute-binding protein (PstS).</text>
</comment>
<feature type="binding site" evidence="9">
    <location>
        <position position="99"/>
    </location>
    <ligand>
        <name>ATP</name>
        <dbReference type="ChEBI" id="CHEBI:30616"/>
    </ligand>
</feature>
<keyword evidence="7 9" id="KW-0547">Nucleotide-binding</keyword>
<dbReference type="Pfam" id="PF12849">
    <property type="entry name" value="PBP_like_2"/>
    <property type="match status" value="1"/>
</dbReference>
<evidence type="ECO:0000313" key="12">
    <source>
        <dbReference type="EMBL" id="QJW96036.1"/>
    </source>
</evidence>
<evidence type="ECO:0000256" key="2">
    <source>
        <dbReference type="ARBA" id="ARBA00008725"/>
    </source>
</evidence>
<dbReference type="GO" id="GO:0043190">
    <property type="term" value="C:ATP-binding cassette (ABC) transporter complex"/>
    <property type="evidence" value="ECO:0007669"/>
    <property type="project" value="InterPro"/>
</dbReference>
<dbReference type="InterPro" id="IPR011009">
    <property type="entry name" value="Kinase-like_dom_sf"/>
</dbReference>
<evidence type="ECO:0000256" key="5">
    <source>
        <dbReference type="ARBA" id="ARBA00022448"/>
    </source>
</evidence>
<reference evidence="13" key="1">
    <citation type="submission" date="2020-05" db="EMBL/GenBank/DDBJ databases">
        <title>Frigoriglobus tundricola gen. nov., sp. nov., a psychrotolerant cellulolytic planctomycete of the family Gemmataceae with two divergent copies of 16S rRNA gene.</title>
        <authorList>
            <person name="Kulichevskaya I.S."/>
            <person name="Ivanova A.A."/>
            <person name="Naumoff D.G."/>
            <person name="Beletsky A.V."/>
            <person name="Rijpstra W.I.C."/>
            <person name="Sinninghe Damste J.S."/>
            <person name="Mardanov A.V."/>
            <person name="Ravin N.V."/>
            <person name="Dedysh S.N."/>
        </authorList>
    </citation>
    <scope>NUCLEOTIDE SEQUENCE [LARGE SCALE GENOMIC DNA]</scope>
    <source>
        <strain evidence="13">PL17</strain>
    </source>
</reference>
<dbReference type="PROSITE" id="PS00108">
    <property type="entry name" value="PROTEIN_KINASE_ST"/>
    <property type="match status" value="1"/>
</dbReference>
<keyword evidence="13" id="KW-1185">Reference proteome</keyword>
<dbReference type="InterPro" id="IPR005673">
    <property type="entry name" value="ABC_phos-bd_PstS"/>
</dbReference>
<dbReference type="PANTHER" id="PTHR42996:SF1">
    <property type="entry name" value="PHOSPHATE-BINDING PROTEIN PSTS"/>
    <property type="match status" value="1"/>
</dbReference>
<dbReference type="GO" id="GO:0005524">
    <property type="term" value="F:ATP binding"/>
    <property type="evidence" value="ECO:0007669"/>
    <property type="project" value="UniProtKB-UniRule"/>
</dbReference>
<dbReference type="InterPro" id="IPR000719">
    <property type="entry name" value="Prot_kinase_dom"/>
</dbReference>
<keyword evidence="5" id="KW-0813">Transport</keyword>
<protein>
    <recommendedName>
        <fullName evidence="4">Phosphate-binding protein PstS</fullName>
    </recommendedName>
</protein>
<proteinExistence type="inferred from homology"/>
<dbReference type="AlphaFoldDB" id="A0A6M5YRP9"/>